<gene>
    <name evidence="2" type="ORF">C0J50_10785</name>
</gene>
<organism evidence="2 3">
    <name type="scientific">Silurus asotus</name>
    <name type="common">Amur catfish</name>
    <name type="synonym">Parasilurus asotus</name>
    <dbReference type="NCBI Taxonomy" id="30991"/>
    <lineage>
        <taxon>Eukaryota</taxon>
        <taxon>Metazoa</taxon>
        <taxon>Chordata</taxon>
        <taxon>Craniata</taxon>
        <taxon>Vertebrata</taxon>
        <taxon>Euteleostomi</taxon>
        <taxon>Actinopterygii</taxon>
        <taxon>Neopterygii</taxon>
        <taxon>Teleostei</taxon>
        <taxon>Ostariophysi</taxon>
        <taxon>Siluriformes</taxon>
        <taxon>Siluridae</taxon>
        <taxon>Silurus</taxon>
    </lineage>
</organism>
<feature type="region of interest" description="Disordered" evidence="1">
    <location>
        <begin position="249"/>
        <end position="274"/>
    </location>
</feature>
<evidence type="ECO:0000313" key="3">
    <source>
        <dbReference type="Proteomes" id="UP001205998"/>
    </source>
</evidence>
<dbReference type="AlphaFoldDB" id="A0AAD5AFJ8"/>
<name>A0AAD5AFJ8_SILAS</name>
<accession>A0AAD5AFJ8</accession>
<evidence type="ECO:0000256" key="1">
    <source>
        <dbReference type="SAM" id="MobiDB-lite"/>
    </source>
</evidence>
<dbReference type="EMBL" id="MU554962">
    <property type="protein sequence ID" value="KAI5615381.1"/>
    <property type="molecule type" value="Genomic_DNA"/>
</dbReference>
<feature type="compositionally biased region" description="Low complexity" evidence="1">
    <location>
        <begin position="259"/>
        <end position="274"/>
    </location>
</feature>
<protein>
    <submittedName>
        <fullName evidence="2">Nephrocystin-4-like</fullName>
    </submittedName>
</protein>
<comment type="caution">
    <text evidence="2">The sequence shown here is derived from an EMBL/GenBank/DDBJ whole genome shotgun (WGS) entry which is preliminary data.</text>
</comment>
<dbReference type="PANTHER" id="PTHR15503:SF36">
    <property type="entry name" value="RETROTRANSPOSON GAG-LIKE PROTEIN 5"/>
    <property type="match status" value="1"/>
</dbReference>
<reference evidence="2" key="1">
    <citation type="submission" date="2018-07" db="EMBL/GenBank/DDBJ databases">
        <title>Comparative genomics of catfishes provides insights into carnivory and benthic adaptation.</title>
        <authorList>
            <person name="Zhang Y."/>
            <person name="Wang D."/>
            <person name="Peng Z."/>
            <person name="Zheng S."/>
            <person name="Shao F."/>
            <person name="Tao W."/>
        </authorList>
    </citation>
    <scope>NUCLEOTIDE SEQUENCE</scope>
    <source>
        <strain evidence="2">Chongqing</strain>
    </source>
</reference>
<evidence type="ECO:0000313" key="2">
    <source>
        <dbReference type="EMBL" id="KAI5615381.1"/>
    </source>
</evidence>
<feature type="non-terminal residue" evidence="2">
    <location>
        <position position="301"/>
    </location>
</feature>
<dbReference type="PANTHER" id="PTHR15503">
    <property type="entry name" value="LDOC1 RELATED"/>
    <property type="match status" value="1"/>
</dbReference>
<keyword evidence="3" id="KW-1185">Reference proteome</keyword>
<proteinExistence type="predicted"/>
<dbReference type="Proteomes" id="UP001205998">
    <property type="component" value="Unassembled WGS sequence"/>
</dbReference>
<sequence length="301" mass="33289">MDPADDVQSQLFSLVQLTTSHHQQIQELASAIRELVLQRNPAPVAQASVLENPTAHAAPSAAPAPVPPPAPRCGVHLPTPERFAGQPGECRPFLLSCEITFQLQPFSFPNELTKVAYVISLLLGKAKRWATGGPRQSSSVCASYCTFPKELRKIFDSATPRQGAARSLFQTIQDRALPGRCSRPFKTDFRTATAESEWDSTALYDIFLRGLNAEIKNKLATRDLSEDRDSLISLATRIDRRMRKFRSDGGFRGSWQPVSPSDPSHFSTSSSLPPQSMEIGCRHLSTSEKEMRRSQGLCLYC</sequence>
<dbReference type="InterPro" id="IPR032567">
    <property type="entry name" value="RTL1-rel"/>
</dbReference>